<dbReference type="InterPro" id="IPR003343">
    <property type="entry name" value="Big_2"/>
</dbReference>
<dbReference type="Pfam" id="PF02368">
    <property type="entry name" value="Big_2"/>
    <property type="match status" value="2"/>
</dbReference>
<dbReference type="Gene3D" id="3.60.21.10">
    <property type="match status" value="1"/>
</dbReference>
<dbReference type="Pfam" id="PF00149">
    <property type="entry name" value="Metallophos"/>
    <property type="match status" value="1"/>
</dbReference>
<keyword evidence="4" id="KW-1185">Reference proteome</keyword>
<dbReference type="PANTHER" id="PTHR40446:SF2">
    <property type="entry name" value="N-ACETYLGLUCOSAMINE-1-PHOSPHODIESTER ALPHA-N-ACETYLGLUCOSAMINIDASE"/>
    <property type="match status" value="1"/>
</dbReference>
<dbReference type="InterPro" id="IPR018711">
    <property type="entry name" value="NAGPA"/>
</dbReference>
<organism evidence="3 4">
    <name type="scientific">Actinoallomurus bryophytorum</name>
    <dbReference type="NCBI Taxonomy" id="1490222"/>
    <lineage>
        <taxon>Bacteria</taxon>
        <taxon>Bacillati</taxon>
        <taxon>Actinomycetota</taxon>
        <taxon>Actinomycetes</taxon>
        <taxon>Streptosporangiales</taxon>
        <taxon>Thermomonosporaceae</taxon>
        <taxon>Actinoallomurus</taxon>
    </lineage>
</organism>
<feature type="domain" description="BIG2" evidence="2">
    <location>
        <begin position="492"/>
        <end position="572"/>
    </location>
</feature>
<keyword evidence="1" id="KW-0732">Signal</keyword>
<dbReference type="Pfam" id="PF09992">
    <property type="entry name" value="NAGPA"/>
    <property type="match status" value="1"/>
</dbReference>
<dbReference type="RefSeq" id="WP_185792036.1">
    <property type="nucleotide sequence ID" value="NZ_VFOZ01000001.1"/>
</dbReference>
<dbReference type="InterPro" id="IPR008964">
    <property type="entry name" value="Invasin/intimin_cell_adhesion"/>
</dbReference>
<feature type="domain" description="BIG2" evidence="2">
    <location>
        <begin position="1024"/>
        <end position="1112"/>
    </location>
</feature>
<feature type="signal peptide" evidence="1">
    <location>
        <begin position="1"/>
        <end position="31"/>
    </location>
</feature>
<evidence type="ECO:0000259" key="2">
    <source>
        <dbReference type="SMART" id="SM00635"/>
    </source>
</evidence>
<dbReference type="SMART" id="SM00635">
    <property type="entry name" value="BID_2"/>
    <property type="match status" value="3"/>
</dbReference>
<dbReference type="SUPFAM" id="SSF49373">
    <property type="entry name" value="Invasin/intimin cell-adhesion fragments"/>
    <property type="match status" value="1"/>
</dbReference>
<dbReference type="SUPFAM" id="SSF56300">
    <property type="entry name" value="Metallo-dependent phosphatases"/>
    <property type="match status" value="1"/>
</dbReference>
<reference evidence="3 4" key="1">
    <citation type="submission" date="2019-06" db="EMBL/GenBank/DDBJ databases">
        <title>Sequencing the genomes of 1000 actinobacteria strains.</title>
        <authorList>
            <person name="Klenk H.-P."/>
        </authorList>
    </citation>
    <scope>NUCLEOTIDE SEQUENCE [LARGE SCALE GENOMIC DNA]</scope>
    <source>
        <strain evidence="3 4">DSM 102200</strain>
    </source>
</reference>
<dbReference type="PANTHER" id="PTHR40446">
    <property type="entry name" value="N-ACETYLGLUCOSAMINE-1-PHOSPHODIESTER ALPHA-N-ACETYLGLUCOSAMINIDASE"/>
    <property type="match status" value="1"/>
</dbReference>
<dbReference type="InterPro" id="IPR004843">
    <property type="entry name" value="Calcineurin-like_PHP"/>
</dbReference>
<name>A0A543CE56_9ACTN</name>
<proteinExistence type="predicted"/>
<accession>A0A543CE56</accession>
<evidence type="ECO:0000313" key="3">
    <source>
        <dbReference type="EMBL" id="TQL95383.1"/>
    </source>
</evidence>
<sequence length="1115" mass="113815">MHAANRLGRITLAAVLAAALTAIGPPGQAHAAAGAWLPETPDFWPVVVDQSRTPQVPVTHGVDAHSETYDAVGGRQHGQVLDVDLADGNVRVGAVEAGDQITYPSDETLTSMGTRTGAVAGINGDYFDINATGRPTGGIIAGGRLLKTPKPGFNAQLGVRPDGSMVIGPQDYSGTVTDGEASHAVTSVNTVTDVGAGGVSRLTPDLGGPTAVPAATLVQGRAAGGTLTVDTVTTGVTSIPRLAAGTEGLAGAGAGGQWLSATVHPGDTLKISEKTPDLKEMISGATVLVRDGKAYKDPAGTPPGGANPARNPETAVGLSEDGRHATFVVLDGRAGESVASGVTPDEATGYLLAHGADSAILFDGGGSSELVARKPGDTKLSIMNAPSDGHERAVANGLFLYTTAKAAGPASKIVINDGKPVTTVPGATVDVPVYATDAARNPATGTPEVKVEPSSLATWQNGRLTVNRTGDGVIVAKDGHATTAQPLHVLSRLDSVAISPDEPDAVNGATQQFTVTGNGAIPIPPETAHWTVTPANLGTVDAHGLFTAAATGSGLATVTATAGGKSASTTVAVGSVSALIDDMSDPGGWNLRNTTGQPADLTEADGVVPPGSTAPGSMRLTYNVPAGPGVKQLVLSSKTTLEAKADDEGKNPTGIGLWIKGDGSGINLAESYIGADGLTTTLYPTTVTWKDWRLAVAQLPAGLKFPLKISFIDFLGINAATTMSGTLNVSGLQALYSPRPATAPPYTAIPENPSWLSYEESTKAFGNSGATLLTGDDAHLVAAGPGSASSAVMDAIAERAPKADRAQFLGDMSDDGQPADLAYAKQKMDALGIPYRDAVGNHEISQGVLPENANFAQAFGETHYAYTAGAADVIVTDSAHGGLLSSDAYQSPAGPQYPWLVKQLDANRSKALVVVTHEPAYDPHPEANSQFGDRWEARMYLRLIQKYQQTHRGTHVIMLYGHARGFAEQILDPLGHPSADGVPQLTFADLGMPAYASADKGGFYHFGLIHVTPSGEFRFTVEPVLASIAVTGPGTLKTGARTSLAATGTAVGGDDLPPLTMPVADPASHVWTSSDPRVVSVDAVTGAVTAHRPGAATVSVVSGGVTGRLTLTVTR</sequence>
<dbReference type="Proteomes" id="UP000316096">
    <property type="component" value="Unassembled WGS sequence"/>
</dbReference>
<feature type="domain" description="BIG2" evidence="2">
    <location>
        <begin position="409"/>
        <end position="488"/>
    </location>
</feature>
<evidence type="ECO:0000256" key="1">
    <source>
        <dbReference type="SAM" id="SignalP"/>
    </source>
</evidence>
<protein>
    <submittedName>
        <fullName evidence="3">Ig-like protein group 2</fullName>
    </submittedName>
</protein>
<dbReference type="EMBL" id="VFOZ01000001">
    <property type="protein sequence ID" value="TQL95383.1"/>
    <property type="molecule type" value="Genomic_DNA"/>
</dbReference>
<feature type="chain" id="PRO_5021915124" evidence="1">
    <location>
        <begin position="32"/>
        <end position="1115"/>
    </location>
</feature>
<dbReference type="InterPro" id="IPR029052">
    <property type="entry name" value="Metallo-depent_PP-like"/>
</dbReference>
<comment type="caution">
    <text evidence="3">The sequence shown here is derived from an EMBL/GenBank/DDBJ whole genome shotgun (WGS) entry which is preliminary data.</text>
</comment>
<dbReference type="AlphaFoldDB" id="A0A543CE56"/>
<dbReference type="GO" id="GO:0016787">
    <property type="term" value="F:hydrolase activity"/>
    <property type="evidence" value="ECO:0007669"/>
    <property type="project" value="InterPro"/>
</dbReference>
<evidence type="ECO:0000313" key="4">
    <source>
        <dbReference type="Proteomes" id="UP000316096"/>
    </source>
</evidence>
<gene>
    <name evidence="3" type="ORF">FB559_0886</name>
</gene>
<dbReference type="Gene3D" id="2.60.40.1080">
    <property type="match status" value="2"/>
</dbReference>